<keyword evidence="6" id="KW-0472">Membrane</keyword>
<dbReference type="AlphaFoldDB" id="A9GEU6"/>
<feature type="transmembrane region" description="Helical" evidence="6">
    <location>
        <begin position="44"/>
        <end position="64"/>
    </location>
</feature>
<dbReference type="InterPro" id="IPR036249">
    <property type="entry name" value="Thioredoxin-like_sf"/>
</dbReference>
<evidence type="ECO:0000313" key="9">
    <source>
        <dbReference type="Proteomes" id="UP000002139"/>
    </source>
</evidence>
<organism evidence="8 9">
    <name type="scientific">Sorangium cellulosum (strain So ce56)</name>
    <name type="common">Polyangium cellulosum (strain So ce56)</name>
    <dbReference type="NCBI Taxonomy" id="448385"/>
    <lineage>
        <taxon>Bacteria</taxon>
        <taxon>Pseudomonadati</taxon>
        <taxon>Myxococcota</taxon>
        <taxon>Polyangia</taxon>
        <taxon>Polyangiales</taxon>
        <taxon>Polyangiaceae</taxon>
        <taxon>Sorangium</taxon>
    </lineage>
</organism>
<sequence>MVSTEPTRHASGALPPAEPTGQSFPSDRGDAGRPRRGGLVGTPVFWAAILALVGLVALVAIGVAGRALHGRAAETPAIRIPLPAFELTDQRGARFGLEQLRGRVWIADFIFTTCPTVCPKLTQRMSEIERRGRDLGDALHLVTFTVDPENDTPAVLAAYAASQRLPLERWTFLTGPLDQIESTVLDGFKIAMGKKESSPGLFSIFHGERLVLVDQQGVIRGYYEANDDGLDAILRDAGALVKSR</sequence>
<feature type="region of interest" description="Disordered" evidence="5">
    <location>
        <begin position="1"/>
        <end position="35"/>
    </location>
</feature>
<evidence type="ECO:0000256" key="1">
    <source>
        <dbReference type="ARBA" id="ARBA00010996"/>
    </source>
</evidence>
<dbReference type="PANTHER" id="PTHR12151">
    <property type="entry name" value="ELECTRON TRANSPORT PROTIN SCO1/SENC FAMILY MEMBER"/>
    <property type="match status" value="1"/>
</dbReference>
<dbReference type="RefSeq" id="WP_012235530.1">
    <property type="nucleotide sequence ID" value="NC_010162.1"/>
</dbReference>
<evidence type="ECO:0000259" key="7">
    <source>
        <dbReference type="PROSITE" id="PS51352"/>
    </source>
</evidence>
<keyword evidence="4" id="KW-1015">Disulfide bond</keyword>
<accession>A9GEU6</accession>
<dbReference type="PANTHER" id="PTHR12151:SF25">
    <property type="entry name" value="LINALOOL DEHYDRATASE_ISOMERASE DOMAIN-CONTAINING PROTEIN"/>
    <property type="match status" value="1"/>
</dbReference>
<feature type="binding site" evidence="3">
    <location>
        <position position="118"/>
    </location>
    <ligand>
        <name>Cu cation</name>
        <dbReference type="ChEBI" id="CHEBI:23378"/>
    </ligand>
</feature>
<keyword evidence="8" id="KW-0449">Lipoprotein</keyword>
<keyword evidence="6" id="KW-0812">Transmembrane</keyword>
<gene>
    <name evidence="8" type="ordered locus">sce2899</name>
</gene>
<dbReference type="CDD" id="cd02968">
    <property type="entry name" value="SCO"/>
    <property type="match status" value="1"/>
</dbReference>
<keyword evidence="2 3" id="KW-0186">Copper</keyword>
<reference evidence="8 9" key="1">
    <citation type="journal article" date="2007" name="Nat. Biotechnol.">
        <title>Complete genome sequence of the myxobacterium Sorangium cellulosum.</title>
        <authorList>
            <person name="Schneiker S."/>
            <person name="Perlova O."/>
            <person name="Kaiser O."/>
            <person name="Gerth K."/>
            <person name="Alici A."/>
            <person name="Altmeyer M.O."/>
            <person name="Bartels D."/>
            <person name="Bekel T."/>
            <person name="Beyer S."/>
            <person name="Bode E."/>
            <person name="Bode H.B."/>
            <person name="Bolten C.J."/>
            <person name="Choudhuri J.V."/>
            <person name="Doss S."/>
            <person name="Elnakady Y.A."/>
            <person name="Frank B."/>
            <person name="Gaigalat L."/>
            <person name="Goesmann A."/>
            <person name="Groeger C."/>
            <person name="Gross F."/>
            <person name="Jelsbak L."/>
            <person name="Jelsbak L."/>
            <person name="Kalinowski J."/>
            <person name="Kegler C."/>
            <person name="Knauber T."/>
            <person name="Konietzny S."/>
            <person name="Kopp M."/>
            <person name="Krause L."/>
            <person name="Krug D."/>
            <person name="Linke B."/>
            <person name="Mahmud T."/>
            <person name="Martinez-Arias R."/>
            <person name="McHardy A.C."/>
            <person name="Merai M."/>
            <person name="Meyer F."/>
            <person name="Mormann S."/>
            <person name="Munoz-Dorado J."/>
            <person name="Perez J."/>
            <person name="Pradella S."/>
            <person name="Rachid S."/>
            <person name="Raddatz G."/>
            <person name="Rosenau F."/>
            <person name="Rueckert C."/>
            <person name="Sasse F."/>
            <person name="Scharfe M."/>
            <person name="Schuster S.C."/>
            <person name="Suen G."/>
            <person name="Treuner-Lange A."/>
            <person name="Velicer G.J."/>
            <person name="Vorholter F.-J."/>
            <person name="Weissman K.J."/>
            <person name="Welch R.D."/>
            <person name="Wenzel S.C."/>
            <person name="Whitworth D.E."/>
            <person name="Wilhelm S."/>
            <person name="Wittmann C."/>
            <person name="Bloecker H."/>
            <person name="Puehler A."/>
            <person name="Mueller R."/>
        </authorList>
    </citation>
    <scope>NUCLEOTIDE SEQUENCE [LARGE SCALE GENOMIC DNA]</scope>
    <source>
        <strain evidence="9">So ce56</strain>
    </source>
</reference>
<dbReference type="PROSITE" id="PS51352">
    <property type="entry name" value="THIOREDOXIN_2"/>
    <property type="match status" value="1"/>
</dbReference>
<dbReference type="GO" id="GO:0046872">
    <property type="term" value="F:metal ion binding"/>
    <property type="evidence" value="ECO:0007669"/>
    <property type="project" value="UniProtKB-KW"/>
</dbReference>
<feature type="domain" description="Thioredoxin" evidence="7">
    <location>
        <begin position="76"/>
        <end position="242"/>
    </location>
</feature>
<dbReference type="InterPro" id="IPR003782">
    <property type="entry name" value="SCO1/SenC"/>
</dbReference>
<evidence type="ECO:0000256" key="5">
    <source>
        <dbReference type="SAM" id="MobiDB-lite"/>
    </source>
</evidence>
<dbReference type="EMBL" id="AM746676">
    <property type="protein sequence ID" value="CAN93058.1"/>
    <property type="molecule type" value="Genomic_DNA"/>
</dbReference>
<keyword evidence="9" id="KW-1185">Reference proteome</keyword>
<evidence type="ECO:0000256" key="4">
    <source>
        <dbReference type="PIRSR" id="PIRSR603782-2"/>
    </source>
</evidence>
<feature type="disulfide bond" description="Redox-active" evidence="4">
    <location>
        <begin position="114"/>
        <end position="118"/>
    </location>
</feature>
<keyword evidence="3" id="KW-0479">Metal-binding</keyword>
<evidence type="ECO:0000256" key="3">
    <source>
        <dbReference type="PIRSR" id="PIRSR603782-1"/>
    </source>
</evidence>
<dbReference type="eggNOG" id="COG1999">
    <property type="taxonomic scope" value="Bacteria"/>
</dbReference>
<evidence type="ECO:0000256" key="6">
    <source>
        <dbReference type="SAM" id="Phobius"/>
    </source>
</evidence>
<dbReference type="Pfam" id="PF02630">
    <property type="entry name" value="SCO1-SenC"/>
    <property type="match status" value="1"/>
</dbReference>
<dbReference type="SUPFAM" id="SSF52833">
    <property type="entry name" value="Thioredoxin-like"/>
    <property type="match status" value="1"/>
</dbReference>
<evidence type="ECO:0000313" key="8">
    <source>
        <dbReference type="EMBL" id="CAN93058.1"/>
    </source>
</evidence>
<protein>
    <submittedName>
        <fullName evidence="8">SCO1/SenC family lipoprotein</fullName>
    </submittedName>
</protein>
<feature type="binding site" evidence="3">
    <location>
        <position position="114"/>
    </location>
    <ligand>
        <name>Cu cation</name>
        <dbReference type="ChEBI" id="CHEBI:23378"/>
    </ligand>
</feature>
<dbReference type="Gene3D" id="3.40.30.10">
    <property type="entry name" value="Glutaredoxin"/>
    <property type="match status" value="1"/>
</dbReference>
<name>A9GEU6_SORC5</name>
<dbReference type="BioCyc" id="SCEL448385:SCE_RS14880-MONOMER"/>
<feature type="binding site" evidence="3">
    <location>
        <position position="206"/>
    </location>
    <ligand>
        <name>Cu cation</name>
        <dbReference type="ChEBI" id="CHEBI:23378"/>
    </ligand>
</feature>
<evidence type="ECO:0000256" key="2">
    <source>
        <dbReference type="ARBA" id="ARBA00023008"/>
    </source>
</evidence>
<keyword evidence="6" id="KW-1133">Transmembrane helix</keyword>
<proteinExistence type="inferred from homology"/>
<comment type="similarity">
    <text evidence="1">Belongs to the SCO1/2 family.</text>
</comment>
<dbReference type="STRING" id="448385.sce2899"/>
<dbReference type="OrthoDB" id="9790194at2"/>
<dbReference type="Proteomes" id="UP000002139">
    <property type="component" value="Chromosome"/>
</dbReference>
<dbReference type="HOGENOM" id="CLU_050131_2_1_7"/>
<dbReference type="KEGG" id="scl:sce2899"/>
<dbReference type="InterPro" id="IPR013766">
    <property type="entry name" value="Thioredoxin_domain"/>
</dbReference>